<feature type="coiled-coil region" evidence="1">
    <location>
        <begin position="191"/>
        <end position="239"/>
    </location>
</feature>
<keyword evidence="1" id="KW-0175">Coiled coil</keyword>
<dbReference type="InterPro" id="IPR015056">
    <property type="entry name" value="NRBF2_C"/>
</dbReference>
<evidence type="ECO:0000259" key="3">
    <source>
        <dbReference type="Pfam" id="PF08961"/>
    </source>
</evidence>
<dbReference type="Proteomes" id="UP000886611">
    <property type="component" value="Unassembled WGS sequence"/>
</dbReference>
<dbReference type="EMBL" id="JAATIS010004040">
    <property type="protein sequence ID" value="KAG2462426.1"/>
    <property type="molecule type" value="Genomic_DNA"/>
</dbReference>
<dbReference type="PANTHER" id="PTHR14964">
    <property type="entry name" value="NUCLEAR RECEPTOR BINDING FACTOR 2"/>
    <property type="match status" value="1"/>
</dbReference>
<gene>
    <name evidence="5" type="primary">Nrbf2</name>
    <name evidence="5" type="ORF">GTO96_0001468</name>
</gene>
<organism evidence="5 6">
    <name type="scientific">Polypterus senegalus</name>
    <name type="common">Senegal bichir</name>
    <dbReference type="NCBI Taxonomy" id="55291"/>
    <lineage>
        <taxon>Eukaryota</taxon>
        <taxon>Metazoa</taxon>
        <taxon>Chordata</taxon>
        <taxon>Craniata</taxon>
        <taxon>Vertebrata</taxon>
        <taxon>Euteleostomi</taxon>
        <taxon>Actinopterygii</taxon>
        <taxon>Polypteriformes</taxon>
        <taxon>Polypteridae</taxon>
        <taxon>Polypterus</taxon>
    </lineage>
</organism>
<feature type="region of interest" description="Disordered" evidence="2">
    <location>
        <begin position="257"/>
        <end position="281"/>
    </location>
</feature>
<reference evidence="5 6" key="1">
    <citation type="journal article" date="2021" name="Cell">
        <title>Tracing the genetic footprints of vertebrate landing in non-teleost ray-finned fishes.</title>
        <authorList>
            <person name="Bi X."/>
            <person name="Wang K."/>
            <person name="Yang L."/>
            <person name="Pan H."/>
            <person name="Jiang H."/>
            <person name="Wei Q."/>
            <person name="Fang M."/>
            <person name="Yu H."/>
            <person name="Zhu C."/>
            <person name="Cai Y."/>
            <person name="He Y."/>
            <person name="Gan X."/>
            <person name="Zeng H."/>
            <person name="Yu D."/>
            <person name="Zhu Y."/>
            <person name="Jiang H."/>
            <person name="Qiu Q."/>
            <person name="Yang H."/>
            <person name="Zhang Y.E."/>
            <person name="Wang W."/>
            <person name="Zhu M."/>
            <person name="He S."/>
            <person name="Zhang G."/>
        </authorList>
    </citation>
    <scope>NUCLEOTIDE SEQUENCE [LARGE SCALE GENOMIC DNA]</scope>
    <source>
        <strain evidence="5">Bchr_013</strain>
    </source>
</reference>
<feature type="non-terminal residue" evidence="5">
    <location>
        <position position="320"/>
    </location>
</feature>
<dbReference type="Pfam" id="PF17169">
    <property type="entry name" value="NRBF2_MIT"/>
    <property type="match status" value="1"/>
</dbReference>
<evidence type="ECO:0000256" key="2">
    <source>
        <dbReference type="SAM" id="MobiDB-lite"/>
    </source>
</evidence>
<feature type="non-terminal residue" evidence="5">
    <location>
        <position position="1"/>
    </location>
</feature>
<protein>
    <submittedName>
        <fullName evidence="5">NRBF2 factor</fullName>
    </submittedName>
</protein>
<sequence>MSTWSTSGHIIKGASSHHSRSQSQEEGDKACLEGKGKGEREREEEYCAHQQSRKADRLVAVGRYEEAISCHGKAAELLSDAMKLTQSEQARLSLELQRDSHVKQQKLIEEKWKRAKREKLRVYQSAALTNRETTTLPQPSLKPSLTAPSEQQAPDSALERFSPLDREYDTWLYLLKNKGTTVESASGAKHLKDDKTRLEEQETAINDLKKLVDFLLDENEKLTQENKRLKAENARLKKSPLEREPYADADFVEKSELWSLPQPSEERKAKDIPIPSLPPLEMPAQAFSLDDLPVLELPEDIQNELQQLMDSRVKSAREKV</sequence>
<dbReference type="InterPro" id="IPR039679">
    <property type="entry name" value="NRBF2"/>
</dbReference>
<feature type="compositionally biased region" description="Basic and acidic residues" evidence="2">
    <location>
        <begin position="26"/>
        <end position="54"/>
    </location>
</feature>
<evidence type="ECO:0000259" key="4">
    <source>
        <dbReference type="Pfam" id="PF17169"/>
    </source>
</evidence>
<evidence type="ECO:0000313" key="5">
    <source>
        <dbReference type="EMBL" id="KAG2462426.1"/>
    </source>
</evidence>
<feature type="compositionally biased region" description="Polar residues" evidence="2">
    <location>
        <begin position="129"/>
        <end position="154"/>
    </location>
</feature>
<accession>A0A8X7X6N8</accession>
<dbReference type="SUPFAM" id="SSF140361">
    <property type="entry name" value="MIT domain-like"/>
    <property type="match status" value="1"/>
</dbReference>
<keyword evidence="6" id="KW-1185">Reference proteome</keyword>
<name>A0A8X7X6N8_POLSE</name>
<feature type="region of interest" description="Disordered" evidence="2">
    <location>
        <begin position="129"/>
        <end position="160"/>
    </location>
</feature>
<dbReference type="AlphaFoldDB" id="A0A8X7X6N8"/>
<evidence type="ECO:0000313" key="6">
    <source>
        <dbReference type="Proteomes" id="UP000886611"/>
    </source>
</evidence>
<dbReference type="GO" id="GO:0006914">
    <property type="term" value="P:autophagy"/>
    <property type="evidence" value="ECO:0007669"/>
    <property type="project" value="InterPro"/>
</dbReference>
<feature type="domain" description="Nuclear receptor-binding factor 2 C-terminal" evidence="3">
    <location>
        <begin position="160"/>
        <end position="305"/>
    </location>
</feature>
<proteinExistence type="predicted"/>
<comment type="caution">
    <text evidence="5">The sequence shown here is derived from an EMBL/GenBank/DDBJ whole genome shotgun (WGS) entry which is preliminary data.</text>
</comment>
<dbReference type="InterPro" id="IPR033393">
    <property type="entry name" value="NRBF2_MIT"/>
</dbReference>
<dbReference type="Gene3D" id="1.20.58.80">
    <property type="entry name" value="Phosphotransferase system, lactose/cellobiose-type IIA subunit"/>
    <property type="match status" value="1"/>
</dbReference>
<feature type="domain" description="Nuclear receptor-binding factor 2 MIT" evidence="4">
    <location>
        <begin position="48"/>
        <end position="119"/>
    </location>
</feature>
<evidence type="ECO:0000256" key="1">
    <source>
        <dbReference type="SAM" id="Coils"/>
    </source>
</evidence>
<dbReference type="Pfam" id="PF08961">
    <property type="entry name" value="NRBF2"/>
    <property type="match status" value="1"/>
</dbReference>
<dbReference type="PANTHER" id="PTHR14964:SF2">
    <property type="entry name" value="NUCLEAR RECEPTOR-BINDING FACTOR 2"/>
    <property type="match status" value="1"/>
</dbReference>
<feature type="region of interest" description="Disordered" evidence="2">
    <location>
        <begin position="1"/>
        <end position="54"/>
    </location>
</feature>